<reference evidence="2 3" key="1">
    <citation type="submission" date="2024-02" db="EMBL/GenBank/DDBJ databases">
        <title>High-quality chromosome-scale genome assembly of Pensacola bahiagrass (Paspalum notatum Flugge var. saurae).</title>
        <authorList>
            <person name="Vega J.M."/>
            <person name="Podio M."/>
            <person name="Orjuela J."/>
            <person name="Siena L.A."/>
            <person name="Pessino S.C."/>
            <person name="Combes M.C."/>
            <person name="Mariac C."/>
            <person name="Albertini E."/>
            <person name="Pupilli F."/>
            <person name="Ortiz J.P.A."/>
            <person name="Leblanc O."/>
        </authorList>
    </citation>
    <scope>NUCLEOTIDE SEQUENCE [LARGE SCALE GENOMIC DNA]</scope>
    <source>
        <strain evidence="2">R1</strain>
        <tissue evidence="2">Leaf</tissue>
    </source>
</reference>
<dbReference type="AlphaFoldDB" id="A0AAQ3TAA2"/>
<dbReference type="Proteomes" id="UP001341281">
    <property type="component" value="Chromosome 04"/>
</dbReference>
<feature type="compositionally biased region" description="Pro residues" evidence="1">
    <location>
        <begin position="68"/>
        <end position="82"/>
    </location>
</feature>
<sequence>RVGPCRLAHREVGSRGAALRPTGTARRRSRTGSHRLAQPDPSHFRTFPPACPSRGLGATRDRIRGRRPPPPPPPPVLPPPSPARLDTSLE</sequence>
<evidence type="ECO:0000313" key="2">
    <source>
        <dbReference type="EMBL" id="WVZ69728.1"/>
    </source>
</evidence>
<keyword evidence="3" id="KW-1185">Reference proteome</keyword>
<protein>
    <submittedName>
        <fullName evidence="2">Uncharacterized protein</fullName>
    </submittedName>
</protein>
<evidence type="ECO:0000256" key="1">
    <source>
        <dbReference type="SAM" id="MobiDB-lite"/>
    </source>
</evidence>
<name>A0AAQ3TAA2_PASNO</name>
<evidence type="ECO:0000313" key="3">
    <source>
        <dbReference type="Proteomes" id="UP001341281"/>
    </source>
</evidence>
<proteinExistence type="predicted"/>
<gene>
    <name evidence="2" type="ORF">U9M48_018467</name>
</gene>
<dbReference type="EMBL" id="CP144748">
    <property type="protein sequence ID" value="WVZ69728.1"/>
    <property type="molecule type" value="Genomic_DNA"/>
</dbReference>
<feature type="non-terminal residue" evidence="2">
    <location>
        <position position="1"/>
    </location>
</feature>
<organism evidence="2 3">
    <name type="scientific">Paspalum notatum var. saurae</name>
    <dbReference type="NCBI Taxonomy" id="547442"/>
    <lineage>
        <taxon>Eukaryota</taxon>
        <taxon>Viridiplantae</taxon>
        <taxon>Streptophyta</taxon>
        <taxon>Embryophyta</taxon>
        <taxon>Tracheophyta</taxon>
        <taxon>Spermatophyta</taxon>
        <taxon>Magnoliopsida</taxon>
        <taxon>Liliopsida</taxon>
        <taxon>Poales</taxon>
        <taxon>Poaceae</taxon>
        <taxon>PACMAD clade</taxon>
        <taxon>Panicoideae</taxon>
        <taxon>Andropogonodae</taxon>
        <taxon>Paspaleae</taxon>
        <taxon>Paspalinae</taxon>
        <taxon>Paspalum</taxon>
    </lineage>
</organism>
<feature type="region of interest" description="Disordered" evidence="1">
    <location>
        <begin position="1"/>
        <end position="90"/>
    </location>
</feature>
<accession>A0AAQ3TAA2</accession>